<feature type="transmembrane region" description="Helical" evidence="1">
    <location>
        <begin position="139"/>
        <end position="157"/>
    </location>
</feature>
<evidence type="ECO:0000313" key="3">
    <source>
        <dbReference type="EMBL" id="SEE23021.1"/>
    </source>
</evidence>
<feature type="transmembrane region" description="Helical" evidence="1">
    <location>
        <begin position="27"/>
        <end position="48"/>
    </location>
</feature>
<dbReference type="InterPro" id="IPR000045">
    <property type="entry name" value="Prepilin_IV_endopep_pep"/>
</dbReference>
<feature type="domain" description="Prepilin type IV endopeptidase peptidase" evidence="2">
    <location>
        <begin position="5"/>
        <end position="111"/>
    </location>
</feature>
<feature type="transmembrane region" description="Helical" evidence="1">
    <location>
        <begin position="55"/>
        <end position="73"/>
    </location>
</feature>
<accession>A0A0J6GBV0</accession>
<dbReference type="EMBL" id="FNUD01000002">
    <property type="protein sequence ID" value="SEE23021.1"/>
    <property type="molecule type" value="Genomic_DNA"/>
</dbReference>
<dbReference type="OrthoDB" id="5600918at2"/>
<name>A0A0J6GBV0_PSEDM</name>
<keyword evidence="1" id="KW-0472">Membrane</keyword>
<keyword evidence="4" id="KW-1185">Reference proteome</keyword>
<dbReference type="AlphaFoldDB" id="A0A0J6GBV0"/>
<comment type="caution">
    <text evidence="3">The sequence shown here is derived from an EMBL/GenBank/DDBJ whole genome shotgun (WGS) entry which is preliminary data.</text>
</comment>
<reference evidence="3" key="1">
    <citation type="submission" date="2016-10" db="EMBL/GenBank/DDBJ databases">
        <authorList>
            <person name="Varghese N."/>
            <person name="Submissions S."/>
        </authorList>
    </citation>
    <scope>NUCLEOTIDE SEQUENCE [LARGE SCALE GENOMIC DNA]</scope>
    <source>
        <strain evidence="3">LMG 25555</strain>
    </source>
</reference>
<protein>
    <submittedName>
        <fullName evidence="3">Prepilin peptidase CpaA</fullName>
    </submittedName>
</protein>
<evidence type="ECO:0000259" key="2">
    <source>
        <dbReference type="Pfam" id="PF01478"/>
    </source>
</evidence>
<dbReference type="GO" id="GO:0004190">
    <property type="term" value="F:aspartic-type endopeptidase activity"/>
    <property type="evidence" value="ECO:0007669"/>
    <property type="project" value="InterPro"/>
</dbReference>
<gene>
    <name evidence="3" type="ORF">SAMN04489800_0267</name>
</gene>
<dbReference type="Proteomes" id="UP000183613">
    <property type="component" value="Unassembled WGS sequence"/>
</dbReference>
<organism evidence="3 4">
    <name type="scientific">Pseudomonas deceptionensis</name>
    <dbReference type="NCBI Taxonomy" id="882211"/>
    <lineage>
        <taxon>Bacteria</taxon>
        <taxon>Pseudomonadati</taxon>
        <taxon>Pseudomonadota</taxon>
        <taxon>Gammaproteobacteria</taxon>
        <taxon>Pseudomonadales</taxon>
        <taxon>Pseudomonadaceae</taxon>
        <taxon>Pseudomonas</taxon>
    </lineage>
</organism>
<dbReference type="GO" id="GO:0016020">
    <property type="term" value="C:membrane"/>
    <property type="evidence" value="ECO:0007669"/>
    <property type="project" value="InterPro"/>
</dbReference>
<dbReference type="Pfam" id="PF01478">
    <property type="entry name" value="Peptidase_A24"/>
    <property type="match status" value="1"/>
</dbReference>
<dbReference type="PATRIC" id="fig|882211.3.peg.2476"/>
<keyword evidence="1" id="KW-1133">Transmembrane helix</keyword>
<dbReference type="RefSeq" id="WP_048360227.1">
    <property type="nucleotide sequence ID" value="NZ_FNUD01000002.1"/>
</dbReference>
<keyword evidence="1" id="KW-0812">Transmembrane</keyword>
<sequence length="158" mass="16976">MIQLCVVFLWFIACSIQDLLQRQISNVLTFGAAALALLYLLGSGHTWLGASAAEGGWALLIALVLTLPGYALNKLGAGDVKLLIALALATDRLTILGTLIGAGVCTALWWLFASKILPLVNQQLRIYSFEENGPVSKKLPFAPFLLGGFTLTMWLLTS</sequence>
<dbReference type="Gene3D" id="1.20.120.1220">
    <property type="match status" value="1"/>
</dbReference>
<evidence type="ECO:0000256" key="1">
    <source>
        <dbReference type="SAM" id="Phobius"/>
    </source>
</evidence>
<evidence type="ECO:0000313" key="4">
    <source>
        <dbReference type="Proteomes" id="UP000183613"/>
    </source>
</evidence>
<proteinExistence type="predicted"/>
<feature type="transmembrane region" description="Helical" evidence="1">
    <location>
        <begin position="93"/>
        <end position="118"/>
    </location>
</feature>